<accession>A0A4V5MZ27</accession>
<dbReference type="GO" id="GO:0016747">
    <property type="term" value="F:acyltransferase activity, transferring groups other than amino-acyl groups"/>
    <property type="evidence" value="ECO:0007669"/>
    <property type="project" value="InterPro"/>
</dbReference>
<dbReference type="Gene3D" id="3.40.630.30">
    <property type="match status" value="1"/>
</dbReference>
<name>A0A4V5MZ27_9ACTN</name>
<comment type="caution">
    <text evidence="5">The sequence shown here is derived from an EMBL/GenBank/DDBJ whole genome shotgun (WGS) entry which is preliminary data.</text>
</comment>
<dbReference type="InterPro" id="IPR050680">
    <property type="entry name" value="YpeA/RimI_acetyltransf"/>
</dbReference>
<feature type="compositionally biased region" description="Basic and acidic residues" evidence="3">
    <location>
        <begin position="26"/>
        <end position="44"/>
    </location>
</feature>
<dbReference type="AlphaFoldDB" id="A0A4V5MZ27"/>
<keyword evidence="2" id="KW-0012">Acyltransferase</keyword>
<proteinExistence type="predicted"/>
<evidence type="ECO:0000259" key="4">
    <source>
        <dbReference type="PROSITE" id="PS51186"/>
    </source>
</evidence>
<organism evidence="5 6">
    <name type="scientific">Actinacidiphila oryziradicis</name>
    <dbReference type="NCBI Taxonomy" id="2571141"/>
    <lineage>
        <taxon>Bacteria</taxon>
        <taxon>Bacillati</taxon>
        <taxon>Actinomycetota</taxon>
        <taxon>Actinomycetes</taxon>
        <taxon>Kitasatosporales</taxon>
        <taxon>Streptomycetaceae</taxon>
        <taxon>Actinacidiphila</taxon>
    </lineage>
</organism>
<evidence type="ECO:0000313" key="5">
    <source>
        <dbReference type="EMBL" id="TKA06599.1"/>
    </source>
</evidence>
<dbReference type="PANTHER" id="PTHR43420">
    <property type="entry name" value="ACETYLTRANSFERASE"/>
    <property type="match status" value="1"/>
</dbReference>
<dbReference type="InterPro" id="IPR000182">
    <property type="entry name" value="GNAT_dom"/>
</dbReference>
<dbReference type="SUPFAM" id="SSF55729">
    <property type="entry name" value="Acyl-CoA N-acyltransferases (Nat)"/>
    <property type="match status" value="1"/>
</dbReference>
<evidence type="ECO:0000256" key="3">
    <source>
        <dbReference type="SAM" id="MobiDB-lite"/>
    </source>
</evidence>
<dbReference type="OrthoDB" id="5187710at2"/>
<evidence type="ECO:0000313" key="6">
    <source>
        <dbReference type="Proteomes" id="UP000305778"/>
    </source>
</evidence>
<feature type="region of interest" description="Disordered" evidence="3">
    <location>
        <begin position="24"/>
        <end position="44"/>
    </location>
</feature>
<sequence>MFDRSVALGASAGRTLLPALVGGPTRRTDVRARPGDRREWQGEEGRPEGRLRVRMVAEEDLPRLALLDQAIFVGAAYPYFVLRQLFDVHGDRFLVLDHGAGLSGYVLAATVPRGQVSWILGLGVLKQYRGLGHGRVLLAEMLRLLTDDQVGEVRLSVEPHNADAVALYRSLGFTEVGRRDGYFGRGGDRLIMALLLKR</sequence>
<evidence type="ECO:0000256" key="2">
    <source>
        <dbReference type="ARBA" id="ARBA00023315"/>
    </source>
</evidence>
<dbReference type="InterPro" id="IPR016181">
    <property type="entry name" value="Acyl_CoA_acyltransferase"/>
</dbReference>
<keyword evidence="1 5" id="KW-0808">Transferase</keyword>
<dbReference type="Proteomes" id="UP000305778">
    <property type="component" value="Unassembled WGS sequence"/>
</dbReference>
<protein>
    <submittedName>
        <fullName evidence="5">GNAT family N-acetyltransferase</fullName>
    </submittedName>
</protein>
<dbReference type="Pfam" id="PF00583">
    <property type="entry name" value="Acetyltransf_1"/>
    <property type="match status" value="1"/>
</dbReference>
<evidence type="ECO:0000256" key="1">
    <source>
        <dbReference type="ARBA" id="ARBA00022679"/>
    </source>
</evidence>
<gene>
    <name evidence="5" type="ORF">FCI23_30665</name>
</gene>
<dbReference type="EMBL" id="SUMC01000036">
    <property type="protein sequence ID" value="TKA06599.1"/>
    <property type="molecule type" value="Genomic_DNA"/>
</dbReference>
<keyword evidence="6" id="KW-1185">Reference proteome</keyword>
<feature type="domain" description="N-acetyltransferase" evidence="4">
    <location>
        <begin position="51"/>
        <end position="197"/>
    </location>
</feature>
<reference evidence="5 6" key="1">
    <citation type="submission" date="2019-04" db="EMBL/GenBank/DDBJ databases">
        <title>Streptomyces oryziradicis sp. nov., a novel actinomycete isolated from rhizosphere soil of rice (Oryza sativa L.).</title>
        <authorList>
            <person name="Li C."/>
        </authorList>
    </citation>
    <scope>NUCLEOTIDE SEQUENCE [LARGE SCALE GENOMIC DNA]</scope>
    <source>
        <strain evidence="5 6">NEAU-C40</strain>
    </source>
</reference>
<dbReference type="CDD" id="cd04301">
    <property type="entry name" value="NAT_SF"/>
    <property type="match status" value="1"/>
</dbReference>
<dbReference type="PROSITE" id="PS51186">
    <property type="entry name" value="GNAT"/>
    <property type="match status" value="1"/>
</dbReference>
<dbReference type="PANTHER" id="PTHR43420:SF12">
    <property type="entry name" value="N-ACETYLTRANSFERASE DOMAIN-CONTAINING PROTEIN"/>
    <property type="match status" value="1"/>
</dbReference>